<dbReference type="AlphaFoldDB" id="A0A0E0LYP4"/>
<evidence type="ECO:0000313" key="2">
    <source>
        <dbReference type="Proteomes" id="UP000026962"/>
    </source>
</evidence>
<organism evidence="1">
    <name type="scientific">Oryza punctata</name>
    <name type="common">Red rice</name>
    <dbReference type="NCBI Taxonomy" id="4537"/>
    <lineage>
        <taxon>Eukaryota</taxon>
        <taxon>Viridiplantae</taxon>
        <taxon>Streptophyta</taxon>
        <taxon>Embryophyta</taxon>
        <taxon>Tracheophyta</taxon>
        <taxon>Spermatophyta</taxon>
        <taxon>Magnoliopsida</taxon>
        <taxon>Liliopsida</taxon>
        <taxon>Poales</taxon>
        <taxon>Poaceae</taxon>
        <taxon>BOP clade</taxon>
        <taxon>Oryzoideae</taxon>
        <taxon>Oryzeae</taxon>
        <taxon>Oryzinae</taxon>
        <taxon>Oryza</taxon>
    </lineage>
</organism>
<evidence type="ECO:0000313" key="1">
    <source>
        <dbReference type="EnsemblPlants" id="OPUNC09G01590.1"/>
    </source>
</evidence>
<name>A0A0E0LYP4_ORYPU</name>
<dbReference type="HOGENOM" id="CLU_3090613_0_0_1"/>
<protein>
    <submittedName>
        <fullName evidence="1">Uncharacterized protein</fullName>
    </submittedName>
</protein>
<dbReference type="Gramene" id="OPUNC09G01590.1">
    <property type="protein sequence ID" value="OPUNC09G01590.1"/>
    <property type="gene ID" value="OPUNC09G01590"/>
</dbReference>
<reference evidence="1" key="1">
    <citation type="submission" date="2015-04" db="UniProtKB">
        <authorList>
            <consortium name="EnsemblPlants"/>
        </authorList>
    </citation>
    <scope>IDENTIFICATION</scope>
</reference>
<reference evidence="1" key="2">
    <citation type="submission" date="2018-05" db="EMBL/GenBank/DDBJ databases">
        <title>OpunRS2 (Oryza punctata Reference Sequence Version 2).</title>
        <authorList>
            <person name="Zhang J."/>
            <person name="Kudrna D."/>
            <person name="Lee S."/>
            <person name="Talag J."/>
            <person name="Welchert J."/>
            <person name="Wing R.A."/>
        </authorList>
    </citation>
    <scope>NUCLEOTIDE SEQUENCE [LARGE SCALE GENOMIC DNA]</scope>
</reference>
<proteinExistence type="predicted"/>
<dbReference type="EnsemblPlants" id="OPUNC09G01590.1">
    <property type="protein sequence ID" value="OPUNC09G01590.1"/>
    <property type="gene ID" value="OPUNC09G01590"/>
</dbReference>
<dbReference type="Proteomes" id="UP000026962">
    <property type="component" value="Chromosome 9"/>
</dbReference>
<sequence>MLLPTESGHLKILISGYACNSSDDHLDEKMHLKANLAGSTHLLAKLKPILVE</sequence>
<accession>A0A0E0LYP4</accession>
<keyword evidence="2" id="KW-1185">Reference proteome</keyword>